<feature type="region of interest" description="Disordered" evidence="9">
    <location>
        <begin position="38"/>
        <end position="57"/>
    </location>
</feature>
<accession>A0A9P5JV95</accession>
<dbReference type="InterPro" id="IPR004648">
    <property type="entry name" value="Oligpept_transpt"/>
</dbReference>
<evidence type="ECO:0000256" key="8">
    <source>
        <dbReference type="ARBA" id="ARBA00023136"/>
    </source>
</evidence>
<dbReference type="OrthoDB" id="9986677at2759"/>
<evidence type="ECO:0000256" key="9">
    <source>
        <dbReference type="SAM" id="MobiDB-lite"/>
    </source>
</evidence>
<sequence length="773" mass="84651">MAELQGTLPTLPSSSNDPSSDDIPDDKKEASLYLDKSSDFEDADEKPQHVNGEPVINGGRDVSRYLVDLRDDQDPPFTFRSVVLGTVIGGLGAALYQIYIFKPLSGGVSTVFLLLIIYTLGVFWATFLPKRSQVEGTRFEWLGPTLDFVNPGVFGLKEHVVASIIASSASYGSTSVLNFAVQRLFYDTKVRATTAVLATFSTAVFGYGIVGLLRPLTVYPSEMVYWLNLPNVSIFQGLHFNTAANHKRVRLFWTAFATMFTYEIIPAYIFPLLNGFNIFCLSSQHASPSVQDAFTNIFGGADSNEGLGLFSLSFDWQYIGSAYMSLPIIQQANSWIGLFFSSVAIAAIYYSNTWNSKAFPMLSTSLFASNGSIYHQKAVFTGPDFKLNQTALDQVGLPALTGSNAWAGLMSSLAIGGLIAHCIFFWGPYVLSSFKHAREKTQPDPHWVAMQKYKEVPWWWYMLLLVLAFFAGLISVLHGETTLPVWSYIVALISGAIVTPFSTLLFARMGNGIATNQVFKMIAGSINPGRPVANLYFSMWSHDVVATSIGLAGDLKMGQYLKIPPRAMFLSQIYGTIIGVIVNYVVMIAITGAQRELLLEPNGNNVWSGIQLQSLNSNAITWSLAKQLYGPSGPYFVIPLGIFIGFGATFVHWLVCKRLSYIGPVKVENIILPIIYQYSSMLYGGINSTVGSSILVGLTSQLWLRRYHPGWYRKYNYILGGALDGGAQVMVFILSFAVFGASGVARPFPSWAGNPAKGNVDYCNGNGALSQGA</sequence>
<evidence type="ECO:0000313" key="11">
    <source>
        <dbReference type="EMBL" id="KAF8464963.1"/>
    </source>
</evidence>
<keyword evidence="6" id="KW-0653">Protein transport</keyword>
<dbReference type="Pfam" id="PF03169">
    <property type="entry name" value="OPT"/>
    <property type="match status" value="1"/>
</dbReference>
<keyword evidence="7 10" id="KW-1133">Transmembrane helix</keyword>
<feature type="transmembrane region" description="Helical" evidence="10">
    <location>
        <begin position="485"/>
        <end position="507"/>
    </location>
</feature>
<organism evidence="11 12">
    <name type="scientific">Russula ochroleuca</name>
    <dbReference type="NCBI Taxonomy" id="152965"/>
    <lineage>
        <taxon>Eukaryota</taxon>
        <taxon>Fungi</taxon>
        <taxon>Dikarya</taxon>
        <taxon>Basidiomycota</taxon>
        <taxon>Agaricomycotina</taxon>
        <taxon>Agaricomycetes</taxon>
        <taxon>Russulales</taxon>
        <taxon>Russulaceae</taxon>
        <taxon>Russula</taxon>
    </lineage>
</organism>
<dbReference type="GO" id="GO:0016020">
    <property type="term" value="C:membrane"/>
    <property type="evidence" value="ECO:0007669"/>
    <property type="project" value="UniProtKB-SubCell"/>
</dbReference>
<evidence type="ECO:0000256" key="5">
    <source>
        <dbReference type="ARBA" id="ARBA00022856"/>
    </source>
</evidence>
<dbReference type="NCBIfam" id="TIGR00728">
    <property type="entry name" value="OPT_sfam"/>
    <property type="match status" value="1"/>
</dbReference>
<feature type="transmembrane region" description="Helical" evidence="10">
    <location>
        <begin position="108"/>
        <end position="127"/>
    </location>
</feature>
<feature type="transmembrane region" description="Helical" evidence="10">
    <location>
        <begin position="251"/>
        <end position="273"/>
    </location>
</feature>
<proteinExistence type="inferred from homology"/>
<feature type="transmembrane region" description="Helical" evidence="10">
    <location>
        <begin position="458"/>
        <end position="479"/>
    </location>
</feature>
<evidence type="ECO:0000256" key="2">
    <source>
        <dbReference type="ARBA" id="ARBA00008807"/>
    </source>
</evidence>
<dbReference type="PANTHER" id="PTHR22601">
    <property type="entry name" value="ISP4 LIKE PROTEIN"/>
    <property type="match status" value="1"/>
</dbReference>
<feature type="transmembrane region" description="Helical" evidence="10">
    <location>
        <begin position="675"/>
        <end position="697"/>
    </location>
</feature>
<evidence type="ECO:0000256" key="7">
    <source>
        <dbReference type="ARBA" id="ARBA00022989"/>
    </source>
</evidence>
<dbReference type="Proteomes" id="UP000759537">
    <property type="component" value="Unassembled WGS sequence"/>
</dbReference>
<keyword evidence="8 10" id="KW-0472">Membrane</keyword>
<reference evidence="11" key="2">
    <citation type="journal article" date="2020" name="Nat. Commun.">
        <title>Large-scale genome sequencing of mycorrhizal fungi provides insights into the early evolution of symbiotic traits.</title>
        <authorList>
            <person name="Miyauchi S."/>
            <person name="Kiss E."/>
            <person name="Kuo A."/>
            <person name="Drula E."/>
            <person name="Kohler A."/>
            <person name="Sanchez-Garcia M."/>
            <person name="Morin E."/>
            <person name="Andreopoulos B."/>
            <person name="Barry K.W."/>
            <person name="Bonito G."/>
            <person name="Buee M."/>
            <person name="Carver A."/>
            <person name="Chen C."/>
            <person name="Cichocki N."/>
            <person name="Clum A."/>
            <person name="Culley D."/>
            <person name="Crous P.W."/>
            <person name="Fauchery L."/>
            <person name="Girlanda M."/>
            <person name="Hayes R.D."/>
            <person name="Keri Z."/>
            <person name="LaButti K."/>
            <person name="Lipzen A."/>
            <person name="Lombard V."/>
            <person name="Magnuson J."/>
            <person name="Maillard F."/>
            <person name="Murat C."/>
            <person name="Nolan M."/>
            <person name="Ohm R.A."/>
            <person name="Pangilinan J."/>
            <person name="Pereira M.F."/>
            <person name="Perotto S."/>
            <person name="Peter M."/>
            <person name="Pfister S."/>
            <person name="Riley R."/>
            <person name="Sitrit Y."/>
            <person name="Stielow J.B."/>
            <person name="Szollosi G."/>
            <person name="Zifcakova L."/>
            <person name="Stursova M."/>
            <person name="Spatafora J.W."/>
            <person name="Tedersoo L."/>
            <person name="Vaario L.M."/>
            <person name="Yamada A."/>
            <person name="Yan M."/>
            <person name="Wang P."/>
            <person name="Xu J."/>
            <person name="Bruns T."/>
            <person name="Baldrian P."/>
            <person name="Vilgalys R."/>
            <person name="Dunand C."/>
            <person name="Henrissat B."/>
            <person name="Grigoriev I.V."/>
            <person name="Hibbett D."/>
            <person name="Nagy L.G."/>
            <person name="Martin F.M."/>
        </authorList>
    </citation>
    <scope>NUCLEOTIDE SEQUENCE</scope>
    <source>
        <strain evidence="11">Prilba</strain>
    </source>
</reference>
<feature type="transmembrane region" description="Helical" evidence="10">
    <location>
        <begin position="717"/>
        <end position="739"/>
    </location>
</feature>
<evidence type="ECO:0000256" key="3">
    <source>
        <dbReference type="ARBA" id="ARBA00022448"/>
    </source>
</evidence>
<reference evidence="11" key="1">
    <citation type="submission" date="2019-10" db="EMBL/GenBank/DDBJ databases">
        <authorList>
            <consortium name="DOE Joint Genome Institute"/>
            <person name="Kuo A."/>
            <person name="Miyauchi S."/>
            <person name="Kiss E."/>
            <person name="Drula E."/>
            <person name="Kohler A."/>
            <person name="Sanchez-Garcia M."/>
            <person name="Andreopoulos B."/>
            <person name="Barry K.W."/>
            <person name="Bonito G."/>
            <person name="Buee M."/>
            <person name="Carver A."/>
            <person name="Chen C."/>
            <person name="Cichocki N."/>
            <person name="Clum A."/>
            <person name="Culley D."/>
            <person name="Crous P.W."/>
            <person name="Fauchery L."/>
            <person name="Girlanda M."/>
            <person name="Hayes R."/>
            <person name="Keri Z."/>
            <person name="LaButti K."/>
            <person name="Lipzen A."/>
            <person name="Lombard V."/>
            <person name="Magnuson J."/>
            <person name="Maillard F."/>
            <person name="Morin E."/>
            <person name="Murat C."/>
            <person name="Nolan M."/>
            <person name="Ohm R."/>
            <person name="Pangilinan J."/>
            <person name="Pereira M."/>
            <person name="Perotto S."/>
            <person name="Peter M."/>
            <person name="Riley R."/>
            <person name="Sitrit Y."/>
            <person name="Stielow B."/>
            <person name="Szollosi G."/>
            <person name="Zifcakova L."/>
            <person name="Stursova M."/>
            <person name="Spatafora J.W."/>
            <person name="Tedersoo L."/>
            <person name="Vaario L.-M."/>
            <person name="Yamada A."/>
            <person name="Yan M."/>
            <person name="Wang P."/>
            <person name="Xu J."/>
            <person name="Bruns T."/>
            <person name="Baldrian P."/>
            <person name="Vilgalys R."/>
            <person name="Henrissat B."/>
            <person name="Grigoriev I.V."/>
            <person name="Hibbett D."/>
            <person name="Nagy L.G."/>
            <person name="Martin F.M."/>
        </authorList>
    </citation>
    <scope>NUCLEOTIDE SEQUENCE</scope>
    <source>
        <strain evidence="11">Prilba</strain>
    </source>
</reference>
<feature type="transmembrane region" description="Helical" evidence="10">
    <location>
        <begin position="193"/>
        <end position="213"/>
    </location>
</feature>
<dbReference type="InterPro" id="IPR004813">
    <property type="entry name" value="OPT"/>
</dbReference>
<keyword evidence="4 10" id="KW-0812">Transmembrane</keyword>
<evidence type="ECO:0000256" key="6">
    <source>
        <dbReference type="ARBA" id="ARBA00022927"/>
    </source>
</evidence>
<feature type="transmembrane region" description="Helical" evidence="10">
    <location>
        <begin position="567"/>
        <end position="590"/>
    </location>
</feature>
<feature type="region of interest" description="Disordered" evidence="9">
    <location>
        <begin position="1"/>
        <end position="28"/>
    </location>
</feature>
<evidence type="ECO:0000256" key="4">
    <source>
        <dbReference type="ARBA" id="ARBA00022692"/>
    </source>
</evidence>
<name>A0A9P5JV95_9AGAM</name>
<comment type="subcellular location">
    <subcellularLocation>
        <location evidence="1">Membrane</location>
        <topology evidence="1">Multi-pass membrane protein</topology>
    </subcellularLocation>
</comment>
<keyword evidence="5" id="KW-0571">Peptide transport</keyword>
<dbReference type="GO" id="GO:0035673">
    <property type="term" value="F:oligopeptide transmembrane transporter activity"/>
    <property type="evidence" value="ECO:0007669"/>
    <property type="project" value="InterPro"/>
</dbReference>
<dbReference type="EMBL" id="WHVB01000051">
    <property type="protein sequence ID" value="KAF8464963.1"/>
    <property type="molecule type" value="Genomic_DNA"/>
</dbReference>
<gene>
    <name evidence="11" type="ORF">DFH94DRAFT_784484</name>
</gene>
<dbReference type="AlphaFoldDB" id="A0A9P5JV95"/>
<comment type="caution">
    <text evidence="11">The sequence shown here is derived from an EMBL/GenBank/DDBJ whole genome shotgun (WGS) entry which is preliminary data.</text>
</comment>
<feature type="transmembrane region" description="Helical" evidence="10">
    <location>
        <begin position="405"/>
        <end position="431"/>
    </location>
</feature>
<keyword evidence="12" id="KW-1185">Reference proteome</keyword>
<keyword evidence="3" id="KW-0813">Transport</keyword>
<feature type="transmembrane region" description="Helical" evidence="10">
    <location>
        <begin position="635"/>
        <end position="655"/>
    </location>
</feature>
<feature type="transmembrane region" description="Helical" evidence="10">
    <location>
        <begin position="77"/>
        <end position="96"/>
    </location>
</feature>
<feature type="transmembrane region" description="Helical" evidence="10">
    <location>
        <begin position="332"/>
        <end position="351"/>
    </location>
</feature>
<evidence type="ECO:0000313" key="12">
    <source>
        <dbReference type="Proteomes" id="UP000759537"/>
    </source>
</evidence>
<evidence type="ECO:0000256" key="10">
    <source>
        <dbReference type="SAM" id="Phobius"/>
    </source>
</evidence>
<dbReference type="GO" id="GO:0015031">
    <property type="term" value="P:protein transport"/>
    <property type="evidence" value="ECO:0007669"/>
    <property type="project" value="UniProtKB-KW"/>
</dbReference>
<protein>
    <submittedName>
        <fullName evidence="11">Oligopeptide transporter</fullName>
    </submittedName>
</protein>
<comment type="similarity">
    <text evidence="2">Belongs to the oligopeptide OPT transporter family.</text>
</comment>
<evidence type="ECO:0000256" key="1">
    <source>
        <dbReference type="ARBA" id="ARBA00004141"/>
    </source>
</evidence>